<dbReference type="InterPro" id="IPR001841">
    <property type="entry name" value="Znf_RING"/>
</dbReference>
<dbReference type="CDD" id="cd16448">
    <property type="entry name" value="RING-H2"/>
    <property type="match status" value="1"/>
</dbReference>
<dbReference type="Proteomes" id="UP000786811">
    <property type="component" value="Unassembled WGS sequence"/>
</dbReference>
<protein>
    <recommendedName>
        <fullName evidence="4">RING-type domain-containing protein</fullName>
    </recommendedName>
</protein>
<evidence type="ECO:0000313" key="5">
    <source>
        <dbReference type="EMBL" id="CAG5090357.1"/>
    </source>
</evidence>
<evidence type="ECO:0000256" key="3">
    <source>
        <dbReference type="PROSITE-ProRule" id="PRU00175"/>
    </source>
</evidence>
<evidence type="ECO:0000256" key="1">
    <source>
        <dbReference type="ARBA" id="ARBA00022771"/>
    </source>
</evidence>
<name>A0A8J2HD10_COTCN</name>
<dbReference type="OrthoDB" id="7699497at2759"/>
<keyword evidence="1 3" id="KW-0863">Zinc-finger</keyword>
<dbReference type="PROSITE" id="PS50089">
    <property type="entry name" value="ZF_RING_2"/>
    <property type="match status" value="1"/>
</dbReference>
<dbReference type="EMBL" id="CAJNRD030001119">
    <property type="protein sequence ID" value="CAG5090357.1"/>
    <property type="molecule type" value="Genomic_DNA"/>
</dbReference>
<sequence>MSKETMMCGICIQSITDAHAVTNDVCKHCFHLTCVKVRYVLDSIADVADYIADKCPICLTPQPQPESITKILENINEKLGLIRDVKMQVHGKVRRNITADILVQGARKLPVYINRRFPSTLYKLRQSIVRQFPMVSKKNVWIAAGAFRDHFRVLDYDVIAVSESWLSSNVVDAQMNLPEFQLLRNDWKTRHGGSVLLFIGNTLSSRIINCSSNLLDGYPEYIIAEV</sequence>
<organism evidence="5 6">
    <name type="scientific">Cotesia congregata</name>
    <name type="common">Parasitoid wasp</name>
    <name type="synonym">Apanteles congregatus</name>
    <dbReference type="NCBI Taxonomy" id="51543"/>
    <lineage>
        <taxon>Eukaryota</taxon>
        <taxon>Metazoa</taxon>
        <taxon>Ecdysozoa</taxon>
        <taxon>Arthropoda</taxon>
        <taxon>Hexapoda</taxon>
        <taxon>Insecta</taxon>
        <taxon>Pterygota</taxon>
        <taxon>Neoptera</taxon>
        <taxon>Endopterygota</taxon>
        <taxon>Hymenoptera</taxon>
        <taxon>Apocrita</taxon>
        <taxon>Ichneumonoidea</taxon>
        <taxon>Braconidae</taxon>
        <taxon>Microgastrinae</taxon>
        <taxon>Cotesia</taxon>
    </lineage>
</organism>
<reference evidence="5" key="1">
    <citation type="submission" date="2021-04" db="EMBL/GenBank/DDBJ databases">
        <authorList>
            <person name="Chebbi M.A.C M."/>
        </authorList>
    </citation>
    <scope>NUCLEOTIDE SEQUENCE</scope>
</reference>
<feature type="domain" description="RING-type" evidence="4">
    <location>
        <begin position="8"/>
        <end position="58"/>
    </location>
</feature>
<accession>A0A8J2HD10</accession>
<keyword evidence="6" id="KW-1185">Reference proteome</keyword>
<evidence type="ECO:0000313" key="6">
    <source>
        <dbReference type="Proteomes" id="UP000786811"/>
    </source>
</evidence>
<keyword evidence="1 3" id="KW-0479">Metal-binding</keyword>
<evidence type="ECO:0000256" key="2">
    <source>
        <dbReference type="ARBA" id="ARBA00022833"/>
    </source>
</evidence>
<dbReference type="InterPro" id="IPR013083">
    <property type="entry name" value="Znf_RING/FYVE/PHD"/>
</dbReference>
<dbReference type="SMART" id="SM00184">
    <property type="entry name" value="RING"/>
    <property type="match status" value="1"/>
</dbReference>
<keyword evidence="2" id="KW-0862">Zinc</keyword>
<dbReference type="AlphaFoldDB" id="A0A8J2HD10"/>
<evidence type="ECO:0000259" key="4">
    <source>
        <dbReference type="PROSITE" id="PS50089"/>
    </source>
</evidence>
<dbReference type="Gene3D" id="3.30.40.10">
    <property type="entry name" value="Zinc/RING finger domain, C3HC4 (zinc finger)"/>
    <property type="match status" value="1"/>
</dbReference>
<dbReference type="SUPFAM" id="SSF57850">
    <property type="entry name" value="RING/U-box"/>
    <property type="match status" value="1"/>
</dbReference>
<gene>
    <name evidence="5" type="ORF">HICCMSTLAB_LOCUS5599</name>
</gene>
<comment type="caution">
    <text evidence="5">The sequence shown here is derived from an EMBL/GenBank/DDBJ whole genome shotgun (WGS) entry which is preliminary data.</text>
</comment>
<proteinExistence type="predicted"/>
<dbReference type="GO" id="GO:0008270">
    <property type="term" value="F:zinc ion binding"/>
    <property type="evidence" value="ECO:0007669"/>
    <property type="project" value="UniProtKB-KW"/>
</dbReference>